<dbReference type="CDD" id="cd06225">
    <property type="entry name" value="HAMP"/>
    <property type="match status" value="1"/>
</dbReference>
<dbReference type="GO" id="GO:0007165">
    <property type="term" value="P:signal transduction"/>
    <property type="evidence" value="ECO:0007669"/>
    <property type="project" value="UniProtKB-KW"/>
</dbReference>
<evidence type="ECO:0000256" key="1">
    <source>
        <dbReference type="ARBA" id="ARBA00004236"/>
    </source>
</evidence>
<dbReference type="PANTHER" id="PTHR32089">
    <property type="entry name" value="METHYL-ACCEPTING CHEMOTAXIS PROTEIN MCPB"/>
    <property type="match status" value="1"/>
</dbReference>
<evidence type="ECO:0000313" key="12">
    <source>
        <dbReference type="Proteomes" id="UP001156102"/>
    </source>
</evidence>
<dbReference type="Gene3D" id="6.10.340.10">
    <property type="match status" value="1"/>
</dbReference>
<dbReference type="RefSeq" id="WP_254760924.1">
    <property type="nucleotide sequence ID" value="NZ_JANCLT010000017.1"/>
</dbReference>
<keyword evidence="12" id="KW-1185">Reference proteome</keyword>
<proteinExistence type="inferred from homology"/>
<evidence type="ECO:0000256" key="6">
    <source>
        <dbReference type="PROSITE-ProRule" id="PRU00284"/>
    </source>
</evidence>
<name>A0AA41XC74_9BACI</name>
<dbReference type="InterPro" id="IPR004089">
    <property type="entry name" value="MCPsignal_dom"/>
</dbReference>
<comment type="similarity">
    <text evidence="5">Belongs to the methyl-accepting chemotaxis (MCP) protein family.</text>
</comment>
<organism evidence="11 12">
    <name type="scientific">Ectobacillus ponti</name>
    <dbReference type="NCBI Taxonomy" id="2961894"/>
    <lineage>
        <taxon>Bacteria</taxon>
        <taxon>Bacillati</taxon>
        <taxon>Bacillota</taxon>
        <taxon>Bacilli</taxon>
        <taxon>Bacillales</taxon>
        <taxon>Bacillaceae</taxon>
        <taxon>Ectobacillus</taxon>
    </lineage>
</organism>
<dbReference type="EMBL" id="JANCLT010000017">
    <property type="protein sequence ID" value="MCP8970998.1"/>
    <property type="molecule type" value="Genomic_DNA"/>
</dbReference>
<dbReference type="Pfam" id="PF00015">
    <property type="entry name" value="MCPsignal"/>
    <property type="match status" value="1"/>
</dbReference>
<keyword evidence="8" id="KW-0812">Transmembrane</keyword>
<feature type="coiled-coil region" evidence="7">
    <location>
        <begin position="253"/>
        <end position="301"/>
    </location>
</feature>
<comment type="subcellular location">
    <subcellularLocation>
        <location evidence="1">Cell membrane</location>
    </subcellularLocation>
</comment>
<feature type="domain" description="HAMP" evidence="10">
    <location>
        <begin position="208"/>
        <end position="261"/>
    </location>
</feature>
<gene>
    <name evidence="11" type="ORF">NK662_20975</name>
</gene>
<feature type="transmembrane region" description="Helical" evidence="8">
    <location>
        <begin position="188"/>
        <end position="207"/>
    </location>
</feature>
<dbReference type="PROSITE" id="PS50885">
    <property type="entry name" value="HAMP"/>
    <property type="match status" value="1"/>
</dbReference>
<keyword evidence="7" id="KW-0175">Coiled coil</keyword>
<evidence type="ECO:0000256" key="5">
    <source>
        <dbReference type="ARBA" id="ARBA00029447"/>
    </source>
</evidence>
<feature type="transmembrane region" description="Helical" evidence="8">
    <location>
        <begin position="6"/>
        <end position="26"/>
    </location>
</feature>
<evidence type="ECO:0000256" key="8">
    <source>
        <dbReference type="SAM" id="Phobius"/>
    </source>
</evidence>
<keyword evidence="3 8" id="KW-0472">Membrane</keyword>
<reference evidence="11" key="1">
    <citation type="submission" date="2022-07" db="EMBL/GenBank/DDBJ databases">
        <authorList>
            <person name="Li W.-J."/>
            <person name="Deng Q.-Q."/>
        </authorList>
    </citation>
    <scope>NUCLEOTIDE SEQUENCE</scope>
    <source>
        <strain evidence="11">SYSU M60031</strain>
    </source>
</reference>
<evidence type="ECO:0000256" key="2">
    <source>
        <dbReference type="ARBA" id="ARBA00022475"/>
    </source>
</evidence>
<dbReference type="GO" id="GO:0005886">
    <property type="term" value="C:plasma membrane"/>
    <property type="evidence" value="ECO:0007669"/>
    <property type="project" value="UniProtKB-SubCell"/>
</dbReference>
<evidence type="ECO:0000259" key="9">
    <source>
        <dbReference type="PROSITE" id="PS50111"/>
    </source>
</evidence>
<accession>A0AA41XC74</accession>
<dbReference type="PANTHER" id="PTHR32089:SF112">
    <property type="entry name" value="LYSOZYME-LIKE PROTEIN-RELATED"/>
    <property type="match status" value="1"/>
</dbReference>
<dbReference type="InterPro" id="IPR003660">
    <property type="entry name" value="HAMP_dom"/>
</dbReference>
<keyword evidence="4 6" id="KW-0807">Transducer</keyword>
<evidence type="ECO:0000256" key="7">
    <source>
        <dbReference type="SAM" id="Coils"/>
    </source>
</evidence>
<evidence type="ECO:0000259" key="10">
    <source>
        <dbReference type="PROSITE" id="PS50885"/>
    </source>
</evidence>
<dbReference type="Gene3D" id="1.10.287.950">
    <property type="entry name" value="Methyl-accepting chemotaxis protein"/>
    <property type="match status" value="1"/>
</dbReference>
<evidence type="ECO:0000313" key="11">
    <source>
        <dbReference type="EMBL" id="MCP8970998.1"/>
    </source>
</evidence>
<dbReference type="SMART" id="SM00283">
    <property type="entry name" value="MA"/>
    <property type="match status" value="1"/>
</dbReference>
<dbReference type="Pfam" id="PF00672">
    <property type="entry name" value="HAMP"/>
    <property type="match status" value="1"/>
</dbReference>
<dbReference type="SUPFAM" id="SSF58104">
    <property type="entry name" value="Methyl-accepting chemotaxis protein (MCP) signaling domain"/>
    <property type="match status" value="1"/>
</dbReference>
<feature type="domain" description="Methyl-accepting transducer" evidence="9">
    <location>
        <begin position="280"/>
        <end position="516"/>
    </location>
</feature>
<protein>
    <submittedName>
        <fullName evidence="11">Methyl-accepting chemotaxis protein</fullName>
    </submittedName>
</protein>
<evidence type="ECO:0000256" key="4">
    <source>
        <dbReference type="ARBA" id="ARBA00023224"/>
    </source>
</evidence>
<comment type="caution">
    <text evidence="11">The sequence shown here is derived from an EMBL/GenBank/DDBJ whole genome shotgun (WGS) entry which is preliminary data.</text>
</comment>
<dbReference type="AlphaFoldDB" id="A0AA41XC74"/>
<keyword evidence="2" id="KW-1003">Cell membrane</keyword>
<sequence length="566" mass="61344">MRRTLTWQLGSIIVGVILASLLIMSLSMYKTAYDKIYEAAGIEAYGCANITTGLLAPADIEKMLKGDKGVSERVSGQLNWTTNHKAIFETQYILDMDGNILALDQHLQEKGFQAGDRFYVDKEAIAMLKSMKHPAYSKIYEYGGMSRLSGYAPIFKDNDSSKDIIAISVIDFDGSIVKSRTWDVIQNGLLMGLIPMTAASFLTVFLIRRRTKPISALIQRARQVAEGNLSLEPLAVSSKDEVADLAHTIHIMTENLREMIAALQRTSASLNENAHNTSTSLQEMNIAIQQVSQSMEEVAAETESGTVHAGEAAQALGSLAQLIDRAMEKTNQSVQAAGTTTAAADQGMEKVHETISKMAQIRTSAAETEQTVQELNRYATEIQSITGTIARIASQTNLLALNASIEAARAGEHGKGFAVVADEVRKLAEQSNAEVQEVEKLVGKISDSIRNTVQSLAASLQSVAQGERTVQETGTALQDIRQAIRQTVQDIQDIAGLTREEADTSSRLVSLVHDLSEAIHHMSANAEEVSAAAVETSASIEEVAGSSQETSSLAQELNRIIKRFTL</sequence>
<dbReference type="SMART" id="SM00304">
    <property type="entry name" value="HAMP"/>
    <property type="match status" value="3"/>
</dbReference>
<dbReference type="PROSITE" id="PS50111">
    <property type="entry name" value="CHEMOTAXIS_TRANSDUC_2"/>
    <property type="match status" value="1"/>
</dbReference>
<keyword evidence="8" id="KW-1133">Transmembrane helix</keyword>
<evidence type="ECO:0000256" key="3">
    <source>
        <dbReference type="ARBA" id="ARBA00023136"/>
    </source>
</evidence>
<dbReference type="Proteomes" id="UP001156102">
    <property type="component" value="Unassembled WGS sequence"/>
</dbReference>